<keyword evidence="2" id="KW-1185">Reference proteome</keyword>
<accession>A0ACC0UVR4</accession>
<comment type="caution">
    <text evidence="1">The sequence shown here is derived from an EMBL/GenBank/DDBJ whole genome shotgun (WGS) entry which is preliminary data.</text>
</comment>
<sequence length="414" mass="43667">MDETRTYSSDEDSFTRRPSSPSPTDPTPRHTQLSPSSMGTGTAYSTTYAESPVIGHSIPRRTAGHDTIPSPPRPTIPSSQFTSQTGDTHKEVYMSTVPAEYLSTTSPEYIPPASGPEAVPFSDDPEVHHEPSLGPPSEDGLKKSPSVEAVAAVPASTPGVVEKELAGKPESRGIVVKKWKLWAVGVLLVVLIVVAVVVGVVLGTRKNGGGNDSSSSSSNDGGDGDSEEDDGAPTLTDGSVPPHPTYTSTVAVPDEEDLAIGVAYNSTFTYYGSEDEDGAWNCRTHVIGCGFTTDPGFTAGVSQNLYGNGPGKGEGPACGTCWRLESWYDASGYDYRRNVTVIVNDICPAQGNEVCGQQSLTDLSTYDVQVNFNLCIDTGSSDAMFGEDREVGLATGKATRVSCDSWRGKKVSHA</sequence>
<name>A0ACC0UVR4_9HYPO</name>
<reference evidence="1" key="1">
    <citation type="submission" date="2022-10" db="EMBL/GenBank/DDBJ databases">
        <title>Complete Genome of Trichothecium roseum strain YXFP-22015, a Plant Pathogen Isolated from Citrus.</title>
        <authorList>
            <person name="Wang Y."/>
            <person name="Zhu L."/>
        </authorList>
    </citation>
    <scope>NUCLEOTIDE SEQUENCE</scope>
    <source>
        <strain evidence="1">YXFP-22015</strain>
    </source>
</reference>
<evidence type="ECO:0000313" key="2">
    <source>
        <dbReference type="Proteomes" id="UP001163324"/>
    </source>
</evidence>
<gene>
    <name evidence="1" type="ORF">N3K66_006557</name>
</gene>
<dbReference type="EMBL" id="CM047945">
    <property type="protein sequence ID" value="KAI9898197.1"/>
    <property type="molecule type" value="Genomic_DNA"/>
</dbReference>
<organism evidence="1 2">
    <name type="scientific">Trichothecium roseum</name>
    <dbReference type="NCBI Taxonomy" id="47278"/>
    <lineage>
        <taxon>Eukaryota</taxon>
        <taxon>Fungi</taxon>
        <taxon>Dikarya</taxon>
        <taxon>Ascomycota</taxon>
        <taxon>Pezizomycotina</taxon>
        <taxon>Sordariomycetes</taxon>
        <taxon>Hypocreomycetidae</taxon>
        <taxon>Hypocreales</taxon>
        <taxon>Hypocreales incertae sedis</taxon>
        <taxon>Trichothecium</taxon>
    </lineage>
</organism>
<dbReference type="Proteomes" id="UP001163324">
    <property type="component" value="Chromosome 6"/>
</dbReference>
<proteinExistence type="predicted"/>
<protein>
    <submittedName>
        <fullName evidence="1">Uncharacterized protein</fullName>
    </submittedName>
</protein>
<evidence type="ECO:0000313" key="1">
    <source>
        <dbReference type="EMBL" id="KAI9898197.1"/>
    </source>
</evidence>